<feature type="chain" id="PRO_5029486418" evidence="1">
    <location>
        <begin position="21"/>
        <end position="270"/>
    </location>
</feature>
<dbReference type="AlphaFoldDB" id="A0A7J6P0X7"/>
<dbReference type="EMBL" id="JABANP010000116">
    <property type="protein sequence ID" value="KAF4689765.1"/>
    <property type="molecule type" value="Genomic_DNA"/>
</dbReference>
<sequence>MILPASVAIFATFLASRTDAVHPVQPGRYCLLQPISPFGFFKDSNSSRAACLKFTYTSPTKATLQYRSADEFEVILNYNEVILEGEDLTLKRRGSTEGPDLFPYINTKFFLTVPADPTVNAVYLHLPEHYHDHDGPPEEETPGSKPSAPVFGTAYYFAESDATDPEYVIDKYVDDEDKKGGVTFDDASFGTVYYNIGFSKPELEYDNELEGFFMKFSSPHLDSMKKFFGLGGEFAYDEEFDKMIYFPYFPSAEPVVLDRDLAGDDYSPHY</sequence>
<name>A0A7J6P0X7_PEROL</name>
<evidence type="ECO:0000256" key="1">
    <source>
        <dbReference type="SAM" id="SignalP"/>
    </source>
</evidence>
<gene>
    <name evidence="2" type="ORF">FOZ60_001193</name>
</gene>
<organism evidence="2 3">
    <name type="scientific">Perkinsus olseni</name>
    <name type="common">Perkinsus atlanticus</name>
    <dbReference type="NCBI Taxonomy" id="32597"/>
    <lineage>
        <taxon>Eukaryota</taxon>
        <taxon>Sar</taxon>
        <taxon>Alveolata</taxon>
        <taxon>Perkinsozoa</taxon>
        <taxon>Perkinsea</taxon>
        <taxon>Perkinsida</taxon>
        <taxon>Perkinsidae</taxon>
        <taxon>Perkinsus</taxon>
    </lineage>
</organism>
<feature type="signal peptide" evidence="1">
    <location>
        <begin position="1"/>
        <end position="20"/>
    </location>
</feature>
<protein>
    <submittedName>
        <fullName evidence="2">Uncharacterized protein</fullName>
    </submittedName>
</protein>
<accession>A0A7J6P0X7</accession>
<comment type="caution">
    <text evidence="2">The sequence shown here is derived from an EMBL/GenBank/DDBJ whole genome shotgun (WGS) entry which is preliminary data.</text>
</comment>
<reference evidence="2 3" key="1">
    <citation type="submission" date="2020-04" db="EMBL/GenBank/DDBJ databases">
        <title>Perkinsus olseni comparative genomics.</title>
        <authorList>
            <person name="Bogema D.R."/>
        </authorList>
    </citation>
    <scope>NUCLEOTIDE SEQUENCE [LARGE SCALE GENOMIC DNA]</scope>
    <source>
        <strain evidence="2">00978-12</strain>
    </source>
</reference>
<proteinExistence type="predicted"/>
<keyword evidence="1" id="KW-0732">Signal</keyword>
<evidence type="ECO:0000313" key="3">
    <source>
        <dbReference type="Proteomes" id="UP000541610"/>
    </source>
</evidence>
<evidence type="ECO:0000313" key="2">
    <source>
        <dbReference type="EMBL" id="KAF4689765.1"/>
    </source>
</evidence>
<dbReference type="Proteomes" id="UP000541610">
    <property type="component" value="Unassembled WGS sequence"/>
</dbReference>